<proteinExistence type="predicted"/>
<gene>
    <name evidence="1" type="ORF">METZ01_LOCUS176023</name>
</gene>
<dbReference type="Gene3D" id="2.40.160.60">
    <property type="entry name" value="Outer membrane protein transport protein (OMPP1/FadL/TodX)"/>
    <property type="match status" value="1"/>
</dbReference>
<accession>A0A382CBD9</accession>
<sequence>MKIGIDARGSAMGGAVVGQSGNLSSVYWNPAGLVRHSGVGAEFGSHDWLAAMKFQYAVTGIELKGKGVLGLWIVNLSSPEDLVRTVAEPEGTGEKFVANDLSAAITYAKMLTDNFALGGSVKYIQLNIWHTTARTVAVDLGALFTTPFKGIRLGASISNYGGKMKMDGRDQKIGVDPDPVNQGNVEFVNAYYETEYFPIPLFFRVGFSGEIINSDKLKLMYGLDALHPNDNSEYVNLGVEATFNNFVSLRAGYPSLFKDDSIEGPTFGAGLNYRVWRTSTILKIDYSIADFGPLGSVERLSVGFNF</sequence>
<dbReference type="EMBL" id="UINC01033612">
    <property type="protein sequence ID" value="SVB23169.1"/>
    <property type="molecule type" value="Genomic_DNA"/>
</dbReference>
<protein>
    <recommendedName>
        <fullName evidence="2">PorV/PorQ family protein</fullName>
    </recommendedName>
</protein>
<dbReference type="NCBIfam" id="NF033709">
    <property type="entry name" value="PorV_fam"/>
    <property type="match status" value="1"/>
</dbReference>
<evidence type="ECO:0008006" key="2">
    <source>
        <dbReference type="Google" id="ProtNLM"/>
    </source>
</evidence>
<name>A0A382CBD9_9ZZZZ</name>
<dbReference type="AlphaFoldDB" id="A0A382CBD9"/>
<reference evidence="1" key="1">
    <citation type="submission" date="2018-05" db="EMBL/GenBank/DDBJ databases">
        <authorList>
            <person name="Lanie J.A."/>
            <person name="Ng W.-L."/>
            <person name="Kazmierczak K.M."/>
            <person name="Andrzejewski T.M."/>
            <person name="Davidsen T.M."/>
            <person name="Wayne K.J."/>
            <person name="Tettelin H."/>
            <person name="Glass J.I."/>
            <person name="Rusch D."/>
            <person name="Podicherti R."/>
            <person name="Tsui H.-C.T."/>
            <person name="Winkler M.E."/>
        </authorList>
    </citation>
    <scope>NUCLEOTIDE SEQUENCE</scope>
</reference>
<evidence type="ECO:0000313" key="1">
    <source>
        <dbReference type="EMBL" id="SVB23169.1"/>
    </source>
</evidence>
<organism evidence="1">
    <name type="scientific">marine metagenome</name>
    <dbReference type="NCBI Taxonomy" id="408172"/>
    <lineage>
        <taxon>unclassified sequences</taxon>
        <taxon>metagenomes</taxon>
        <taxon>ecological metagenomes</taxon>
    </lineage>
</organism>
<dbReference type="SUPFAM" id="SSF56935">
    <property type="entry name" value="Porins"/>
    <property type="match status" value="1"/>
</dbReference>